<dbReference type="InterPro" id="IPR047415">
    <property type="entry name" value="Pcf11_CID"/>
</dbReference>
<feature type="domain" description="CID" evidence="2">
    <location>
        <begin position="4"/>
        <end position="132"/>
    </location>
</feature>
<feature type="region of interest" description="Disordered" evidence="1">
    <location>
        <begin position="134"/>
        <end position="216"/>
    </location>
</feature>
<dbReference type="SUPFAM" id="SSF48464">
    <property type="entry name" value="ENTH/VHS domain"/>
    <property type="match status" value="1"/>
</dbReference>
<dbReference type="AlphaFoldDB" id="A0A7S3EXS9"/>
<dbReference type="GO" id="GO:0005737">
    <property type="term" value="C:cytoplasm"/>
    <property type="evidence" value="ECO:0007669"/>
    <property type="project" value="TreeGrafter"/>
</dbReference>
<organism evidence="3">
    <name type="scientific">Haptolina ericina</name>
    <dbReference type="NCBI Taxonomy" id="156174"/>
    <lineage>
        <taxon>Eukaryota</taxon>
        <taxon>Haptista</taxon>
        <taxon>Haptophyta</taxon>
        <taxon>Prymnesiophyceae</taxon>
        <taxon>Prymnesiales</taxon>
        <taxon>Prymnesiaceae</taxon>
        <taxon>Haptolina</taxon>
    </lineage>
</organism>
<dbReference type="EMBL" id="HBHX01027360">
    <property type="protein sequence ID" value="CAE0114606.1"/>
    <property type="molecule type" value="Transcribed_RNA"/>
</dbReference>
<proteinExistence type="predicted"/>
<dbReference type="PROSITE" id="PS51391">
    <property type="entry name" value="CID"/>
    <property type="match status" value="1"/>
</dbReference>
<dbReference type="GO" id="GO:0005849">
    <property type="term" value="C:mRNA cleavage factor complex"/>
    <property type="evidence" value="ECO:0007669"/>
    <property type="project" value="TreeGrafter"/>
</dbReference>
<dbReference type="GO" id="GO:0000993">
    <property type="term" value="F:RNA polymerase II complex binding"/>
    <property type="evidence" value="ECO:0007669"/>
    <property type="project" value="InterPro"/>
</dbReference>
<accession>A0A7S3EXS9</accession>
<dbReference type="SMART" id="SM00582">
    <property type="entry name" value="RPR"/>
    <property type="match status" value="1"/>
</dbReference>
<evidence type="ECO:0000256" key="1">
    <source>
        <dbReference type="SAM" id="MobiDB-lite"/>
    </source>
</evidence>
<feature type="compositionally biased region" description="Pro residues" evidence="1">
    <location>
        <begin position="152"/>
        <end position="163"/>
    </location>
</feature>
<name>A0A7S3EXS9_9EUKA</name>
<dbReference type="PANTHER" id="PTHR15921">
    <property type="entry name" value="PRE-MRNA CLEAVAGE COMPLEX II"/>
    <property type="match status" value="1"/>
</dbReference>
<dbReference type="InterPro" id="IPR008942">
    <property type="entry name" value="ENTH_VHS"/>
</dbReference>
<dbReference type="GO" id="GO:0031124">
    <property type="term" value="P:mRNA 3'-end processing"/>
    <property type="evidence" value="ECO:0007669"/>
    <property type="project" value="InterPro"/>
</dbReference>
<dbReference type="GO" id="GO:0006369">
    <property type="term" value="P:termination of RNA polymerase II transcription"/>
    <property type="evidence" value="ECO:0007669"/>
    <property type="project" value="InterPro"/>
</dbReference>
<feature type="region of interest" description="Disordered" evidence="1">
    <location>
        <begin position="473"/>
        <end position="498"/>
    </location>
</feature>
<dbReference type="CDD" id="cd16982">
    <property type="entry name" value="CID_Pcf11"/>
    <property type="match status" value="1"/>
</dbReference>
<evidence type="ECO:0000313" key="3">
    <source>
        <dbReference type="EMBL" id="CAE0114606.1"/>
    </source>
</evidence>
<dbReference type="InterPro" id="IPR006569">
    <property type="entry name" value="CID_dom"/>
</dbReference>
<reference evidence="3" key="1">
    <citation type="submission" date="2021-01" db="EMBL/GenBank/DDBJ databases">
        <authorList>
            <person name="Corre E."/>
            <person name="Pelletier E."/>
            <person name="Niang G."/>
            <person name="Scheremetjew M."/>
            <person name="Finn R."/>
            <person name="Kale V."/>
            <person name="Holt S."/>
            <person name="Cochrane G."/>
            <person name="Meng A."/>
            <person name="Brown T."/>
            <person name="Cohen L."/>
        </authorList>
    </citation>
    <scope>NUCLEOTIDE SEQUENCE</scope>
    <source>
        <strain evidence="3">CCMP281</strain>
    </source>
</reference>
<gene>
    <name evidence="3" type="ORF">HERI1096_LOCUS15291</name>
</gene>
<dbReference type="Pfam" id="PF04818">
    <property type="entry name" value="CID"/>
    <property type="match status" value="1"/>
</dbReference>
<dbReference type="InterPro" id="IPR045154">
    <property type="entry name" value="PCF11-like"/>
</dbReference>
<feature type="compositionally biased region" description="Gly residues" evidence="1">
    <location>
        <begin position="181"/>
        <end position="193"/>
    </location>
</feature>
<evidence type="ECO:0000259" key="2">
    <source>
        <dbReference type="PROSITE" id="PS51391"/>
    </source>
</evidence>
<feature type="compositionally biased region" description="Basic and acidic residues" evidence="1">
    <location>
        <begin position="194"/>
        <end position="208"/>
    </location>
</feature>
<feature type="compositionally biased region" description="Polar residues" evidence="1">
    <location>
        <begin position="134"/>
        <end position="149"/>
    </location>
</feature>
<dbReference type="GO" id="GO:0003729">
    <property type="term" value="F:mRNA binding"/>
    <property type="evidence" value="ECO:0007669"/>
    <property type="project" value="InterPro"/>
</dbReference>
<dbReference type="PANTHER" id="PTHR15921:SF3">
    <property type="entry name" value="PRE-MRNA CLEAVAGE COMPLEX 2 PROTEIN PCF11"/>
    <property type="match status" value="1"/>
</dbReference>
<protein>
    <recommendedName>
        <fullName evidence="2">CID domain-containing protein</fullName>
    </recommendedName>
</protein>
<dbReference type="Gene3D" id="1.25.40.90">
    <property type="match status" value="1"/>
</dbReference>
<sequence>MTAEADEAASSYAEELEELTFNSKPIINSLTMIAEELIGFCPAIVSVIEKKIRSTSSDKKLPLMYLLDSICKNVGGVYISQFSLTLPALVGSTYDACGPKVRNSLQALIKTWNGVFPPVTVEQVVARVTASGANLSAPHSRTPAPSVQMQPHAPPPPPPPPIVEPQGGHTMQLKPIMPGEMDGGFGAGKGAGRMGDHGGRKRAREDRKGRGRNPGAPLAALRAELNGLMQQLRACAQPGGRMCSPAQWNAMGSQAGSLCMQLMDQEHGSNELAVLQNIQRELQQMQQPVQAPPAAAPPAPGSLDVNKLFASLAAGGLLPAAGLSAPATGPMQPQGGGESTQSTTAMVHRLYDAKPLQCKMCALRFDESEREELRLHMDWHFKRNMRGKAKGSAPPSRKWMLPLQDWLQHRPNPEAPEAEKPTLSVFDALEQSEGAERTGTSQKAISDLPVTRAPGSTCAHGGSIALVAKRVLPPVPHPRSHGSPPLKPGSLLTKPTAHNPALRALSGRFCPRPPTFQR</sequence>